<gene>
    <name evidence="1" type="ORF">ANASTE_00912</name>
</gene>
<dbReference type="AlphaFoldDB" id="B1C856"/>
<organism evidence="1 2">
    <name type="scientific">Anaerofustis stercorihominis DSM 17244</name>
    <dbReference type="NCBI Taxonomy" id="445971"/>
    <lineage>
        <taxon>Bacteria</taxon>
        <taxon>Bacillati</taxon>
        <taxon>Bacillota</taxon>
        <taxon>Clostridia</taxon>
        <taxon>Eubacteriales</taxon>
        <taxon>Eubacteriaceae</taxon>
        <taxon>Anaerofustis</taxon>
    </lineage>
</organism>
<protein>
    <submittedName>
        <fullName evidence="1">Uncharacterized protein</fullName>
    </submittedName>
</protein>
<sequence>MCLGTLNNTSGFASARFASFHKFFFFGKNFAGFLRDGVPYNRVLRVDSP</sequence>
<keyword evidence="2" id="KW-1185">Reference proteome</keyword>
<proteinExistence type="predicted"/>
<accession>B1C856</accession>
<evidence type="ECO:0000313" key="2">
    <source>
        <dbReference type="Proteomes" id="UP000005178"/>
    </source>
</evidence>
<reference evidence="1" key="2">
    <citation type="submission" date="2013-08" db="EMBL/GenBank/DDBJ databases">
        <title>Draft genome sequence of Anaerofustis stercorihominis (DSM 17244).</title>
        <authorList>
            <person name="Sudarsanam P."/>
            <person name="Ley R."/>
            <person name="Guruge J."/>
            <person name="Turnbaugh P.J."/>
            <person name="Mahowald M."/>
            <person name="Liep D."/>
            <person name="Gordon J."/>
        </authorList>
    </citation>
    <scope>NUCLEOTIDE SEQUENCE</scope>
    <source>
        <strain evidence="1">DSM 17244</strain>
    </source>
</reference>
<dbReference type="HOGENOM" id="CLU_3131684_0_0_9"/>
<name>B1C856_9FIRM</name>
<evidence type="ECO:0000313" key="1">
    <source>
        <dbReference type="EMBL" id="EDS73192.1"/>
    </source>
</evidence>
<reference evidence="1" key="1">
    <citation type="submission" date="2008-01" db="EMBL/GenBank/DDBJ databases">
        <authorList>
            <person name="Fulton L."/>
            <person name="Clifton S."/>
            <person name="Fulton B."/>
            <person name="Xu J."/>
            <person name="Minx P."/>
            <person name="Pepin K.H."/>
            <person name="Johnson M."/>
            <person name="Thiruvilangam P."/>
            <person name="Bhonagiri V."/>
            <person name="Nash W.E."/>
            <person name="Mardis E.R."/>
            <person name="Wilson R.K."/>
        </authorList>
    </citation>
    <scope>NUCLEOTIDE SEQUENCE [LARGE SCALE GENOMIC DNA]</scope>
    <source>
        <strain evidence="1">DSM 17244</strain>
    </source>
</reference>
<dbReference type="Proteomes" id="UP000005178">
    <property type="component" value="Unassembled WGS sequence"/>
</dbReference>
<dbReference type="EMBL" id="ABIL02000005">
    <property type="protein sequence ID" value="EDS73192.1"/>
    <property type="molecule type" value="Genomic_DNA"/>
</dbReference>
<comment type="caution">
    <text evidence="1">The sequence shown here is derived from an EMBL/GenBank/DDBJ whole genome shotgun (WGS) entry which is preliminary data.</text>
</comment>